<evidence type="ECO:0000256" key="5">
    <source>
        <dbReference type="ARBA" id="ARBA00022840"/>
    </source>
</evidence>
<evidence type="ECO:0000256" key="3">
    <source>
        <dbReference type="ARBA" id="ARBA00022741"/>
    </source>
</evidence>
<dbReference type="PROSITE" id="PS00584">
    <property type="entry name" value="PFKB_KINASES_2"/>
    <property type="match status" value="1"/>
</dbReference>
<dbReference type="Pfam" id="PF00294">
    <property type="entry name" value="PfkB"/>
    <property type="match status" value="1"/>
</dbReference>
<evidence type="ECO:0000313" key="7">
    <source>
        <dbReference type="EMBL" id="AZU62243.1"/>
    </source>
</evidence>
<dbReference type="PANTHER" id="PTHR43085:SF1">
    <property type="entry name" value="PSEUDOURIDINE KINASE-RELATED"/>
    <property type="match status" value="1"/>
</dbReference>
<keyword evidence="2" id="KW-0808">Transferase</keyword>
<dbReference type="SUPFAM" id="SSF53613">
    <property type="entry name" value="Ribokinase-like"/>
    <property type="match status" value="1"/>
</dbReference>
<dbReference type="OrthoDB" id="9813569at2"/>
<dbReference type="InterPro" id="IPR050306">
    <property type="entry name" value="PfkB_Carbo_kinase"/>
</dbReference>
<organism evidence="7 8">
    <name type="scientific">Neobacillus mesonae</name>
    <dbReference type="NCBI Taxonomy" id="1193713"/>
    <lineage>
        <taxon>Bacteria</taxon>
        <taxon>Bacillati</taxon>
        <taxon>Bacillota</taxon>
        <taxon>Bacilli</taxon>
        <taxon>Bacillales</taxon>
        <taxon>Bacillaceae</taxon>
        <taxon>Neobacillus</taxon>
    </lineage>
</organism>
<evidence type="ECO:0000256" key="4">
    <source>
        <dbReference type="ARBA" id="ARBA00022777"/>
    </source>
</evidence>
<evidence type="ECO:0000256" key="2">
    <source>
        <dbReference type="ARBA" id="ARBA00022679"/>
    </source>
</evidence>
<name>A0A3Q9QV25_9BACI</name>
<protein>
    <recommendedName>
        <fullName evidence="6">Carbohydrate kinase PfkB domain-containing protein</fullName>
    </recommendedName>
</protein>
<dbReference type="Proteomes" id="UP000282892">
    <property type="component" value="Chromosome"/>
</dbReference>
<keyword evidence="4" id="KW-0418">Kinase</keyword>
<dbReference type="CDD" id="cd01167">
    <property type="entry name" value="bac_FRK"/>
    <property type="match status" value="1"/>
</dbReference>
<gene>
    <name evidence="7" type="ORF">CHR53_13640</name>
</gene>
<dbReference type="InterPro" id="IPR029056">
    <property type="entry name" value="Ribokinase-like"/>
</dbReference>
<dbReference type="KEGG" id="nmk:CHR53_13640"/>
<dbReference type="GO" id="GO:0016301">
    <property type="term" value="F:kinase activity"/>
    <property type="evidence" value="ECO:0007669"/>
    <property type="project" value="UniProtKB-KW"/>
</dbReference>
<reference evidence="7 8" key="1">
    <citation type="submission" date="2017-07" db="EMBL/GenBank/DDBJ databases">
        <title>The complete genome sequence of Bacillus mesonae strain H20-5, an efficient strain improving plant abiotic stress resistance.</title>
        <authorList>
            <person name="Kim S.Y."/>
            <person name="Song H."/>
            <person name="Sang M.K."/>
            <person name="Weon H.-Y."/>
            <person name="Song J."/>
        </authorList>
    </citation>
    <scope>NUCLEOTIDE SEQUENCE [LARGE SCALE GENOMIC DNA]</scope>
    <source>
        <strain evidence="7 8">H20-5</strain>
    </source>
</reference>
<dbReference type="PANTHER" id="PTHR43085">
    <property type="entry name" value="HEXOKINASE FAMILY MEMBER"/>
    <property type="match status" value="1"/>
</dbReference>
<evidence type="ECO:0000259" key="6">
    <source>
        <dbReference type="Pfam" id="PF00294"/>
    </source>
</evidence>
<dbReference type="STRING" id="1193713.GCA_001636315_05166"/>
<keyword evidence="5" id="KW-0067">ATP-binding</keyword>
<dbReference type="Gene3D" id="3.40.1190.20">
    <property type="match status" value="1"/>
</dbReference>
<proteinExistence type="inferred from homology"/>
<evidence type="ECO:0000313" key="8">
    <source>
        <dbReference type="Proteomes" id="UP000282892"/>
    </source>
</evidence>
<dbReference type="AlphaFoldDB" id="A0A3Q9QV25"/>
<dbReference type="EMBL" id="CP022572">
    <property type="protein sequence ID" value="AZU62243.1"/>
    <property type="molecule type" value="Genomic_DNA"/>
</dbReference>
<sequence length="322" mass="35998">MLTYGRNILEQQGIISLGEAFVDFISVDRSNTKYQQYLGGATVNLAVGARRLGIPVHYLCKLGKDDISRFVEQELMLEKVSLEYAVQNAPKKICCVYVHLNEEGDRYFHSYVNPTPDEVLTAEELSQTIFQQAKIFYFASGTLFHEKENKTTELALNYARAADHIIAFDANIRLKRWKSENHCRQTVLSFIKKADIVKLAEDELLFLTETDSLEAGLETIAKQNIPYLFVTLGSEGGCAVMNGNKVFVPAPQVNAVDTTGAGDAFMAAVLYCFHEFGKPAKPSRLKEYLEFANQIGAAATTQIGSLTSKMDIDRLKQLLEKE</sequence>
<dbReference type="GO" id="GO:0005524">
    <property type="term" value="F:ATP binding"/>
    <property type="evidence" value="ECO:0007669"/>
    <property type="project" value="UniProtKB-KW"/>
</dbReference>
<keyword evidence="8" id="KW-1185">Reference proteome</keyword>
<accession>A0A3Q9QV25</accession>
<dbReference type="InterPro" id="IPR002173">
    <property type="entry name" value="Carboh/pur_kinase_PfkB_CS"/>
</dbReference>
<feature type="domain" description="Carbohydrate kinase PfkB" evidence="6">
    <location>
        <begin position="14"/>
        <end position="308"/>
    </location>
</feature>
<evidence type="ECO:0000256" key="1">
    <source>
        <dbReference type="ARBA" id="ARBA00010688"/>
    </source>
</evidence>
<dbReference type="InterPro" id="IPR011611">
    <property type="entry name" value="PfkB_dom"/>
</dbReference>
<comment type="similarity">
    <text evidence="1">Belongs to the carbohydrate kinase PfkB family.</text>
</comment>
<keyword evidence="3" id="KW-0547">Nucleotide-binding</keyword>